<reference evidence="1" key="1">
    <citation type="submission" date="2016-04" db="EMBL/GenBank/DDBJ databases">
        <authorList>
            <person name="Nguyen H.D."/>
            <person name="Samba Siva P."/>
            <person name="Cullis J."/>
            <person name="Levesque C.A."/>
            <person name="Hambleton S."/>
        </authorList>
    </citation>
    <scope>NUCLEOTIDE SEQUENCE</scope>
    <source>
        <strain evidence="1">DAOMC 236422</strain>
    </source>
</reference>
<evidence type="ECO:0000313" key="2">
    <source>
        <dbReference type="Proteomes" id="UP000078113"/>
    </source>
</evidence>
<protein>
    <submittedName>
        <fullName evidence="1">Uncharacterized protein</fullName>
    </submittedName>
</protein>
<reference evidence="1" key="2">
    <citation type="journal article" date="2019" name="IMA Fungus">
        <title>Genome sequencing and comparison of five Tilletia species to identify candidate genes for the detection of regulated species infecting wheat.</title>
        <authorList>
            <person name="Nguyen H.D.T."/>
            <person name="Sultana T."/>
            <person name="Kesanakurti P."/>
            <person name="Hambleton S."/>
        </authorList>
    </citation>
    <scope>NUCLEOTIDE SEQUENCE</scope>
    <source>
        <strain evidence="1">DAOMC 236422</strain>
    </source>
</reference>
<dbReference type="EMBL" id="LWDG02000426">
    <property type="protein sequence ID" value="KAE8265805.1"/>
    <property type="molecule type" value="Genomic_DNA"/>
</dbReference>
<evidence type="ECO:0000313" key="1">
    <source>
        <dbReference type="EMBL" id="KAE8265805.1"/>
    </source>
</evidence>
<sequence>MAAGRKYTKSWPIIDTGAKIFLADFILQDLSSASTPNVWSHLATPPNIYSTEGSLHGRIQKPFQGLYFASIWFITRSV</sequence>
<name>A0A8X7N3N5_9BASI</name>
<dbReference type="Proteomes" id="UP000078113">
    <property type="component" value="Unassembled WGS sequence"/>
</dbReference>
<keyword evidence="2" id="KW-1185">Reference proteome</keyword>
<organism evidence="1 2">
    <name type="scientific">Tilletia walkeri</name>
    <dbReference type="NCBI Taxonomy" id="117179"/>
    <lineage>
        <taxon>Eukaryota</taxon>
        <taxon>Fungi</taxon>
        <taxon>Dikarya</taxon>
        <taxon>Basidiomycota</taxon>
        <taxon>Ustilaginomycotina</taxon>
        <taxon>Exobasidiomycetes</taxon>
        <taxon>Tilletiales</taxon>
        <taxon>Tilletiaceae</taxon>
        <taxon>Tilletia</taxon>
    </lineage>
</organism>
<dbReference type="AlphaFoldDB" id="A0A8X7N3N5"/>
<accession>A0A8X7N3N5</accession>
<proteinExistence type="predicted"/>
<comment type="caution">
    <text evidence="1">The sequence shown here is derived from an EMBL/GenBank/DDBJ whole genome shotgun (WGS) entry which is preliminary data.</text>
</comment>
<gene>
    <name evidence="1" type="ORF">A4X09_0g6517</name>
</gene>